<keyword evidence="2" id="KW-0479">Metal-binding</keyword>
<evidence type="ECO:0000256" key="1">
    <source>
        <dbReference type="ARBA" id="ARBA00010617"/>
    </source>
</evidence>
<keyword evidence="4" id="KW-1185">Reference proteome</keyword>
<dbReference type="InterPro" id="IPR001128">
    <property type="entry name" value="Cyt_P450"/>
</dbReference>
<dbReference type="InterPro" id="IPR017972">
    <property type="entry name" value="Cyt_P450_CS"/>
</dbReference>
<keyword evidence="2" id="KW-0349">Heme</keyword>
<protein>
    <submittedName>
        <fullName evidence="3">Cytochrome P450</fullName>
    </submittedName>
</protein>
<accession>A0ABV8T3X8</accession>
<keyword evidence="2" id="KW-0560">Oxidoreductase</keyword>
<evidence type="ECO:0000313" key="4">
    <source>
        <dbReference type="Proteomes" id="UP001595904"/>
    </source>
</evidence>
<dbReference type="InterPro" id="IPR002397">
    <property type="entry name" value="Cyt_P450_B"/>
</dbReference>
<dbReference type="PANTHER" id="PTHR46696">
    <property type="entry name" value="P450, PUTATIVE (EUROFUNG)-RELATED"/>
    <property type="match status" value="1"/>
</dbReference>
<gene>
    <name evidence="3" type="ORF">ACFPN2_36365</name>
</gene>
<dbReference type="SUPFAM" id="SSF48264">
    <property type="entry name" value="Cytochrome P450"/>
    <property type="match status" value="1"/>
</dbReference>
<dbReference type="Gene3D" id="1.10.630.10">
    <property type="entry name" value="Cytochrome P450"/>
    <property type="match status" value="1"/>
</dbReference>
<keyword evidence="2" id="KW-0408">Iron</keyword>
<dbReference type="PANTHER" id="PTHR46696:SF6">
    <property type="entry name" value="P450, PUTATIVE (EUROFUNG)-RELATED"/>
    <property type="match status" value="1"/>
</dbReference>
<dbReference type="InterPro" id="IPR036396">
    <property type="entry name" value="Cyt_P450_sf"/>
</dbReference>
<proteinExistence type="inferred from homology"/>
<dbReference type="PROSITE" id="PS00086">
    <property type="entry name" value="CYTOCHROME_P450"/>
    <property type="match status" value="1"/>
</dbReference>
<dbReference type="PRINTS" id="PR00359">
    <property type="entry name" value="BP450"/>
</dbReference>
<dbReference type="Pfam" id="PF00067">
    <property type="entry name" value="p450"/>
    <property type="match status" value="1"/>
</dbReference>
<dbReference type="EMBL" id="JBHSDU010000015">
    <property type="protein sequence ID" value="MFC4314599.1"/>
    <property type="molecule type" value="Genomic_DNA"/>
</dbReference>
<dbReference type="Proteomes" id="UP001595904">
    <property type="component" value="Unassembled WGS sequence"/>
</dbReference>
<name>A0ABV8T3X8_9GAMM</name>
<comment type="caution">
    <text evidence="3">The sequence shown here is derived from an EMBL/GenBank/DDBJ whole genome shotgun (WGS) entry which is preliminary data.</text>
</comment>
<organism evidence="3 4">
    <name type="scientific">Steroidobacter flavus</name>
    <dbReference type="NCBI Taxonomy" id="1842136"/>
    <lineage>
        <taxon>Bacteria</taxon>
        <taxon>Pseudomonadati</taxon>
        <taxon>Pseudomonadota</taxon>
        <taxon>Gammaproteobacteria</taxon>
        <taxon>Steroidobacterales</taxon>
        <taxon>Steroidobacteraceae</taxon>
        <taxon>Steroidobacter</taxon>
    </lineage>
</organism>
<comment type="similarity">
    <text evidence="1 2">Belongs to the cytochrome P450 family.</text>
</comment>
<sequence length="418" mass="47077">MSAAANVSPAVPKPAHVPDSLVYDFDMFRDPAYVTDPHQRILDLVKNAPPIFWTPRNGGHWMLMSHAANFNASRDTESFSSEFIPRAEMAAMKAKLPPGMPHIPLPVPINVDPPEHSKYRAPLQRVFSPKSILALKDSIAALATELVDGVKGRGQCEFMKEIAEPMPVQVFLKMLGLPLDRQDEYREIVSQHLSDPASDARAMIPKLQRIAATMHDTFIARRDNPQDDIISMLWKIEIDGKPTTLEDMQNYGVLLFIAGLDTVMNGIGHGVRHLARHPELQAQLRANPKMIPEATEELLRRYTFTVPPRMVAKDIVFEGVQMKARERAMLFLPAADLDPKEFANSDRYDLNRENKVHIAFNAGPHRCLGSHLARVELQVLYEVLMARLPTFRLDPQRPPTFHCGHVVGVDSLHILWDV</sequence>
<evidence type="ECO:0000256" key="2">
    <source>
        <dbReference type="RuleBase" id="RU000461"/>
    </source>
</evidence>
<keyword evidence="2" id="KW-0503">Monooxygenase</keyword>
<reference evidence="4" key="1">
    <citation type="journal article" date="2019" name="Int. J. Syst. Evol. Microbiol.">
        <title>The Global Catalogue of Microorganisms (GCM) 10K type strain sequencing project: providing services to taxonomists for standard genome sequencing and annotation.</title>
        <authorList>
            <consortium name="The Broad Institute Genomics Platform"/>
            <consortium name="The Broad Institute Genome Sequencing Center for Infectious Disease"/>
            <person name="Wu L."/>
            <person name="Ma J."/>
        </authorList>
    </citation>
    <scope>NUCLEOTIDE SEQUENCE [LARGE SCALE GENOMIC DNA]</scope>
    <source>
        <strain evidence="4">CGMCC 1.10759</strain>
    </source>
</reference>
<evidence type="ECO:0000313" key="3">
    <source>
        <dbReference type="EMBL" id="MFC4314599.1"/>
    </source>
</evidence>
<dbReference type="RefSeq" id="WP_380605902.1">
    <property type="nucleotide sequence ID" value="NZ_JBHSDU010000015.1"/>
</dbReference>